<evidence type="ECO:0000313" key="11">
    <source>
        <dbReference type="EMBL" id="KAG2273396.1"/>
    </source>
</evidence>
<evidence type="ECO:0000256" key="9">
    <source>
        <dbReference type="RuleBase" id="RU362094"/>
    </source>
</evidence>
<protein>
    <recommendedName>
        <fullName evidence="9">DNA topoisomerase 2</fullName>
        <ecNumber evidence="9">5.6.2.2</ecNumber>
    </recommendedName>
</protein>
<evidence type="ECO:0000313" key="12">
    <source>
        <dbReference type="Proteomes" id="UP000886595"/>
    </source>
</evidence>
<dbReference type="GO" id="GO:0003677">
    <property type="term" value="F:DNA binding"/>
    <property type="evidence" value="ECO:0007669"/>
    <property type="project" value="UniProtKB-UniRule"/>
</dbReference>
<evidence type="ECO:0000256" key="7">
    <source>
        <dbReference type="ARBA" id="ARBA00023125"/>
    </source>
</evidence>
<dbReference type="PRINTS" id="PR00418">
    <property type="entry name" value="TPI2FAMILY"/>
</dbReference>
<organism evidence="11 12">
    <name type="scientific">Brassica carinata</name>
    <name type="common">Ethiopian mustard</name>
    <name type="synonym">Abyssinian cabbage</name>
    <dbReference type="NCBI Taxonomy" id="52824"/>
    <lineage>
        <taxon>Eukaryota</taxon>
        <taxon>Viridiplantae</taxon>
        <taxon>Streptophyta</taxon>
        <taxon>Embryophyta</taxon>
        <taxon>Tracheophyta</taxon>
        <taxon>Spermatophyta</taxon>
        <taxon>Magnoliopsida</taxon>
        <taxon>eudicotyledons</taxon>
        <taxon>Gunneridae</taxon>
        <taxon>Pentapetalae</taxon>
        <taxon>rosids</taxon>
        <taxon>malvids</taxon>
        <taxon>Brassicales</taxon>
        <taxon>Brassicaceae</taxon>
        <taxon>Brassiceae</taxon>
        <taxon>Brassica</taxon>
    </lineage>
</organism>
<dbReference type="Gene3D" id="3.40.50.670">
    <property type="match status" value="1"/>
</dbReference>
<comment type="similarity">
    <text evidence="3 9">Belongs to the type II topoisomerase family.</text>
</comment>
<evidence type="ECO:0000256" key="6">
    <source>
        <dbReference type="ARBA" id="ARBA00023029"/>
    </source>
</evidence>
<dbReference type="InterPro" id="IPR013506">
    <property type="entry name" value="Topo_IIA_bsu_dom2"/>
</dbReference>
<dbReference type="InterPro" id="IPR036890">
    <property type="entry name" value="HATPase_C_sf"/>
</dbReference>
<dbReference type="Proteomes" id="UP000886595">
    <property type="component" value="Unassembled WGS sequence"/>
</dbReference>
<comment type="cofactor">
    <cofactor evidence="2">
        <name>Mg(2+)</name>
        <dbReference type="ChEBI" id="CHEBI:18420"/>
    </cofactor>
</comment>
<dbReference type="GO" id="GO:0000819">
    <property type="term" value="P:sister chromatid segregation"/>
    <property type="evidence" value="ECO:0007669"/>
    <property type="project" value="TreeGrafter"/>
</dbReference>
<comment type="caution">
    <text evidence="11">The sequence shown here is derived from an EMBL/GenBank/DDBJ whole genome shotgun (WGS) entry which is preliminary data.</text>
</comment>
<evidence type="ECO:0000256" key="1">
    <source>
        <dbReference type="ARBA" id="ARBA00000185"/>
    </source>
</evidence>
<dbReference type="InterPro" id="IPR013759">
    <property type="entry name" value="Topo_IIA_B_C"/>
</dbReference>
<dbReference type="InterPro" id="IPR050634">
    <property type="entry name" value="DNA_Topoisomerase_II"/>
</dbReference>
<evidence type="ECO:0000259" key="10">
    <source>
        <dbReference type="Pfam" id="PF00204"/>
    </source>
</evidence>
<dbReference type="InterPro" id="IPR014721">
    <property type="entry name" value="Ribsml_uS5_D2-typ_fold_subgr"/>
</dbReference>
<dbReference type="Gene3D" id="3.30.565.10">
    <property type="entry name" value="Histidine kinase-like ATPase, C-terminal domain"/>
    <property type="match status" value="1"/>
</dbReference>
<dbReference type="SUPFAM" id="SSF55874">
    <property type="entry name" value="ATPase domain of HSP90 chaperone/DNA topoisomerase II/histidine kinase"/>
    <property type="match status" value="1"/>
</dbReference>
<name>A0A8X7UET5_BRACI</name>
<keyword evidence="12" id="KW-1185">Reference proteome</keyword>
<dbReference type="GO" id="GO:0006265">
    <property type="term" value="P:DNA topological change"/>
    <property type="evidence" value="ECO:0007669"/>
    <property type="project" value="UniProtKB-UniRule"/>
</dbReference>
<dbReference type="EMBL" id="JAAMPC010000013">
    <property type="protein sequence ID" value="KAG2273396.1"/>
    <property type="molecule type" value="Genomic_DNA"/>
</dbReference>
<dbReference type="InterPro" id="IPR020568">
    <property type="entry name" value="Ribosomal_Su5_D2-typ_SF"/>
</dbReference>
<keyword evidence="8 9" id="KW-0413">Isomerase</keyword>
<dbReference type="GO" id="GO:0005524">
    <property type="term" value="F:ATP binding"/>
    <property type="evidence" value="ECO:0007669"/>
    <property type="project" value="UniProtKB-UniRule"/>
</dbReference>
<sequence>MSQQSSPTDAIEQKNQVDHILLRPDEYIGSTKVTRENLWVYEEEGHLVYREVTNVAGLCKIFDEILINAIDQKDSNPNMKSIKVEVNADNNMISIYNDACIPVTTKKIGPQGLEFFLPELVFGTLRTSSNFNDEVKKTIGGRSGYCAKFTNIFFQTVHRRNCRCAELVQVFENNMKMRNDPKLEVYRNRKNWTKVSFIPDLEKFGLNHLHKDVVALMRKRVFDIAGCCKKGDSNVKFMLNGEEIRLKSFHDYVGRYLTPDKQMVHAKCESWKICVCLSERKFQQVSFVNCIATAKDGSHVEYLTRKITEHVVNYLNKTNEGANVQPTDVKETLWLFVNCFIENPSFAQTKESLTTDLGEPCILTEEQLEEVAKIVGKHSVLKAKIRQGKELSESPQEKGVHVEKLEDANEAGGKNSQRCTLILTQGEAAKALAIAGLCVVGRDFYGDFYDFLIPIYLGIFIERSPFFSTSPLSSPVLSRDPPFCVRRAISSSLYNRVGSVNDDSKSSSSTSKKH</sequence>
<dbReference type="AlphaFoldDB" id="A0A8X7UET5"/>
<dbReference type="GO" id="GO:0005634">
    <property type="term" value="C:nucleus"/>
    <property type="evidence" value="ECO:0007669"/>
    <property type="project" value="TreeGrafter"/>
</dbReference>
<keyword evidence="4 9" id="KW-0547">Nucleotide-binding</keyword>
<dbReference type="GO" id="GO:0003918">
    <property type="term" value="F:DNA topoisomerase type II (double strand cut, ATP-hydrolyzing) activity"/>
    <property type="evidence" value="ECO:0007669"/>
    <property type="project" value="UniProtKB-UniRule"/>
</dbReference>
<dbReference type="GO" id="GO:0000712">
    <property type="term" value="P:resolution of meiotic recombination intermediates"/>
    <property type="evidence" value="ECO:0007669"/>
    <property type="project" value="TreeGrafter"/>
</dbReference>
<proteinExistence type="inferred from homology"/>
<dbReference type="InterPro" id="IPR013760">
    <property type="entry name" value="Topo_IIA-like_dom_sf"/>
</dbReference>
<dbReference type="SMART" id="SM00433">
    <property type="entry name" value="TOP2c"/>
    <property type="match status" value="1"/>
</dbReference>
<dbReference type="PANTHER" id="PTHR10169">
    <property type="entry name" value="DNA TOPOISOMERASE/GYRASE"/>
    <property type="match status" value="1"/>
</dbReference>
<keyword evidence="5 9" id="KW-0067">ATP-binding</keyword>
<feature type="domain" description="DNA topoisomerase type IIA subunit B" evidence="10">
    <location>
        <begin position="264"/>
        <end position="357"/>
    </location>
</feature>
<evidence type="ECO:0000256" key="2">
    <source>
        <dbReference type="ARBA" id="ARBA00001946"/>
    </source>
</evidence>
<comment type="catalytic activity">
    <reaction evidence="1 9">
        <text>ATP-dependent breakage, passage and rejoining of double-stranded DNA.</text>
        <dbReference type="EC" id="5.6.2.2"/>
    </reaction>
</comment>
<accession>A0A8X7UET5</accession>
<reference evidence="11 12" key="1">
    <citation type="submission" date="2020-02" db="EMBL/GenBank/DDBJ databases">
        <authorList>
            <person name="Ma Q."/>
            <person name="Huang Y."/>
            <person name="Song X."/>
            <person name="Pei D."/>
        </authorList>
    </citation>
    <scope>NUCLEOTIDE SEQUENCE [LARGE SCALE GENOMIC DNA]</scope>
    <source>
        <strain evidence="11">Sxm20200214</strain>
        <tissue evidence="11">Leaf</tissue>
    </source>
</reference>
<gene>
    <name evidence="11" type="ORF">Bca52824_067951</name>
</gene>
<dbReference type="EC" id="5.6.2.2" evidence="9"/>
<dbReference type="SUPFAM" id="SSF56719">
    <property type="entry name" value="Type II DNA topoisomerase"/>
    <property type="match status" value="1"/>
</dbReference>
<evidence type="ECO:0000256" key="3">
    <source>
        <dbReference type="ARBA" id="ARBA00011080"/>
    </source>
</evidence>
<dbReference type="PANTHER" id="PTHR10169:SF38">
    <property type="entry name" value="DNA TOPOISOMERASE 2"/>
    <property type="match status" value="1"/>
</dbReference>
<evidence type="ECO:0000256" key="8">
    <source>
        <dbReference type="ARBA" id="ARBA00023235"/>
    </source>
</evidence>
<comment type="subunit">
    <text evidence="9">Homodimer.</text>
</comment>
<comment type="function">
    <text evidence="9">Control of topological states of DNA by transient breakage and subsequent rejoining of DNA strands. Topoisomerase II makes double-strand breaks.</text>
</comment>
<evidence type="ECO:0000256" key="5">
    <source>
        <dbReference type="ARBA" id="ARBA00022840"/>
    </source>
</evidence>
<dbReference type="Pfam" id="PF00204">
    <property type="entry name" value="DNA_gyraseB"/>
    <property type="match status" value="1"/>
</dbReference>
<dbReference type="Gene3D" id="3.30.230.10">
    <property type="match status" value="1"/>
</dbReference>
<dbReference type="InterPro" id="IPR001241">
    <property type="entry name" value="Topo_IIA"/>
</dbReference>
<evidence type="ECO:0000256" key="4">
    <source>
        <dbReference type="ARBA" id="ARBA00022741"/>
    </source>
</evidence>
<dbReference type="SUPFAM" id="SSF54211">
    <property type="entry name" value="Ribosomal protein S5 domain 2-like"/>
    <property type="match status" value="1"/>
</dbReference>
<keyword evidence="6 9" id="KW-0799">Topoisomerase</keyword>
<dbReference type="OrthoDB" id="276498at2759"/>
<keyword evidence="7 9" id="KW-0238">DNA-binding</keyword>